<accession>A0ABP6QE63</accession>
<name>A0ABP6QE63_9ACTN</name>
<dbReference type="InterPro" id="IPR051172">
    <property type="entry name" value="Chlamydia_OmcB"/>
</dbReference>
<feature type="domain" description="DUF11" evidence="3">
    <location>
        <begin position="26"/>
        <end position="132"/>
    </location>
</feature>
<evidence type="ECO:0000313" key="4">
    <source>
        <dbReference type="EMBL" id="GAA3217390.1"/>
    </source>
</evidence>
<dbReference type="EMBL" id="BAAAUV010000009">
    <property type="protein sequence ID" value="GAA3217390.1"/>
    <property type="molecule type" value="Genomic_DNA"/>
</dbReference>
<dbReference type="Proteomes" id="UP001501237">
    <property type="component" value="Unassembled WGS sequence"/>
</dbReference>
<dbReference type="InterPro" id="IPR001434">
    <property type="entry name" value="OmcB-like_DUF11"/>
</dbReference>
<reference evidence="5" key="1">
    <citation type="journal article" date="2019" name="Int. J. Syst. Evol. Microbiol.">
        <title>The Global Catalogue of Microorganisms (GCM) 10K type strain sequencing project: providing services to taxonomists for standard genome sequencing and annotation.</title>
        <authorList>
            <consortium name="The Broad Institute Genomics Platform"/>
            <consortium name="The Broad Institute Genome Sequencing Center for Infectious Disease"/>
            <person name="Wu L."/>
            <person name="Ma J."/>
        </authorList>
    </citation>
    <scope>NUCLEOTIDE SEQUENCE [LARGE SCALE GENOMIC DNA]</scope>
    <source>
        <strain evidence="5">JCM 9377</strain>
    </source>
</reference>
<sequence length="442" mass="44772">MLAASLTLAWLVVGGAPAASARGAQLEIRKTVSPALMIIGDQAVYTVTVTNTGDAPATGVTVTDTLDPRVTPGTLPAGCSAAGSVVTCGGAGTTIPAGGTISYQIPVTSDPSLADGTNLTNRAKVTSSSAQSQETQLISQTQTSTDVEITKTGPATVLPDGTITYTIVVTNHGPSDAVDVTVQDPTDGNLVSIETRDPACPDSGLTVTCPLGTLTPGESRTLTLVVKPVPGLPLGTSITNCATVYTGSRESDTGNNYSCASTDVGPPSPSNTDLHVTKTGPATVRPGGLISFDVTVTNRGTTAATTIGVDTIDDRITLISVPAGCALFGQVLTCSIVNLAPGESRTYRITGRVDADAAAGGIVNCATATSPLRDALLGNNGACTSTNIVPRPKPPKPRPTPTKTTVKPRPKPHPKPKPSRTPHHACRAVTPGAQCGPYVPRG</sequence>
<dbReference type="Gene3D" id="2.60.40.10">
    <property type="entry name" value="Immunoglobulins"/>
    <property type="match status" value="3"/>
</dbReference>
<keyword evidence="5" id="KW-1185">Reference proteome</keyword>
<feature type="domain" description="DUF11" evidence="3">
    <location>
        <begin position="273"/>
        <end position="384"/>
    </location>
</feature>
<evidence type="ECO:0000256" key="2">
    <source>
        <dbReference type="SAM" id="SignalP"/>
    </source>
</evidence>
<dbReference type="InterPro" id="IPR013783">
    <property type="entry name" value="Ig-like_fold"/>
</dbReference>
<dbReference type="NCBIfam" id="TIGR01451">
    <property type="entry name" value="B_ant_repeat"/>
    <property type="match status" value="2"/>
</dbReference>
<protein>
    <recommendedName>
        <fullName evidence="3">DUF11 domain-containing protein</fullName>
    </recommendedName>
</protein>
<proteinExistence type="predicted"/>
<evidence type="ECO:0000313" key="5">
    <source>
        <dbReference type="Proteomes" id="UP001501237"/>
    </source>
</evidence>
<dbReference type="InterPro" id="IPR047589">
    <property type="entry name" value="DUF11_rpt"/>
</dbReference>
<gene>
    <name evidence="4" type="ORF">GCM10010468_40100</name>
</gene>
<feature type="region of interest" description="Disordered" evidence="1">
    <location>
        <begin position="384"/>
        <end position="442"/>
    </location>
</feature>
<evidence type="ECO:0000256" key="1">
    <source>
        <dbReference type="SAM" id="MobiDB-lite"/>
    </source>
</evidence>
<feature type="domain" description="DUF11" evidence="3">
    <location>
        <begin position="146"/>
        <end position="261"/>
    </location>
</feature>
<organism evidence="4 5">
    <name type="scientific">Actinocorallia longicatena</name>
    <dbReference type="NCBI Taxonomy" id="111803"/>
    <lineage>
        <taxon>Bacteria</taxon>
        <taxon>Bacillati</taxon>
        <taxon>Actinomycetota</taxon>
        <taxon>Actinomycetes</taxon>
        <taxon>Streptosporangiales</taxon>
        <taxon>Thermomonosporaceae</taxon>
        <taxon>Actinocorallia</taxon>
    </lineage>
</organism>
<dbReference type="PANTHER" id="PTHR34819">
    <property type="entry name" value="LARGE CYSTEINE-RICH PERIPLASMIC PROTEIN OMCB"/>
    <property type="match status" value="1"/>
</dbReference>
<feature type="compositionally biased region" description="Basic residues" evidence="1">
    <location>
        <begin position="406"/>
        <end position="426"/>
    </location>
</feature>
<comment type="caution">
    <text evidence="4">The sequence shown here is derived from an EMBL/GenBank/DDBJ whole genome shotgun (WGS) entry which is preliminary data.</text>
</comment>
<feature type="signal peptide" evidence="2">
    <location>
        <begin position="1"/>
        <end position="21"/>
    </location>
</feature>
<keyword evidence="2" id="KW-0732">Signal</keyword>
<dbReference type="PANTHER" id="PTHR34819:SF3">
    <property type="entry name" value="CELL SURFACE PROTEIN"/>
    <property type="match status" value="1"/>
</dbReference>
<dbReference type="Pfam" id="PF01345">
    <property type="entry name" value="DUF11"/>
    <property type="match status" value="3"/>
</dbReference>
<evidence type="ECO:0000259" key="3">
    <source>
        <dbReference type="Pfam" id="PF01345"/>
    </source>
</evidence>
<feature type="chain" id="PRO_5045948116" description="DUF11 domain-containing protein" evidence="2">
    <location>
        <begin position="22"/>
        <end position="442"/>
    </location>
</feature>